<evidence type="ECO:0000256" key="3">
    <source>
        <dbReference type="ARBA" id="ARBA00022692"/>
    </source>
</evidence>
<evidence type="ECO:0000256" key="6">
    <source>
        <dbReference type="ARBA" id="ARBA00023237"/>
    </source>
</evidence>
<gene>
    <name evidence="9" type="ORF">SDC9_34556</name>
</gene>
<evidence type="ECO:0000256" key="4">
    <source>
        <dbReference type="ARBA" id="ARBA00023077"/>
    </source>
</evidence>
<dbReference type="GO" id="GO:0009279">
    <property type="term" value="C:cell outer membrane"/>
    <property type="evidence" value="ECO:0007669"/>
    <property type="project" value="UniProtKB-SubCell"/>
</dbReference>
<dbReference type="PANTHER" id="PTHR40980">
    <property type="entry name" value="PLUG DOMAIN-CONTAINING PROTEIN"/>
    <property type="match status" value="1"/>
</dbReference>
<dbReference type="SUPFAM" id="SSF56935">
    <property type="entry name" value="Porins"/>
    <property type="match status" value="1"/>
</dbReference>
<dbReference type="PROSITE" id="PS52016">
    <property type="entry name" value="TONB_DEPENDENT_REC_3"/>
    <property type="match status" value="1"/>
</dbReference>
<comment type="subcellular location">
    <subcellularLocation>
        <location evidence="1">Cell outer membrane</location>
        <topology evidence="1">Multi-pass membrane protein</topology>
    </subcellularLocation>
</comment>
<dbReference type="Pfam" id="PF07715">
    <property type="entry name" value="Plug"/>
    <property type="match status" value="1"/>
</dbReference>
<evidence type="ECO:0000256" key="5">
    <source>
        <dbReference type="ARBA" id="ARBA00023136"/>
    </source>
</evidence>
<dbReference type="PROSITE" id="PS51662">
    <property type="entry name" value="BP_PHYTASE"/>
    <property type="match status" value="1"/>
</dbReference>
<name>A0A644VCV5_9ZZZZ</name>
<proteinExistence type="predicted"/>
<protein>
    <recommendedName>
        <fullName evidence="8">BPP domain-containing protein</fullName>
    </recommendedName>
</protein>
<dbReference type="Pfam" id="PF00593">
    <property type="entry name" value="TonB_dep_Rec_b-barrel"/>
    <property type="match status" value="1"/>
</dbReference>
<evidence type="ECO:0000256" key="2">
    <source>
        <dbReference type="ARBA" id="ARBA00022448"/>
    </source>
</evidence>
<keyword evidence="4" id="KW-0798">TonB box</keyword>
<keyword evidence="5 7" id="KW-0472">Membrane</keyword>
<dbReference type="Gene3D" id="2.170.130.10">
    <property type="entry name" value="TonB-dependent receptor, plug domain"/>
    <property type="match status" value="1"/>
</dbReference>
<sequence length="1364" mass="154950">MACLLVADRPFYFLNIFLMSIAFHFRSITLLLLFTLSLGVHAQFSVTGRVVNSSDNSGLPGATIELLGSNRGTVTDFNGNFTISEIVSQKAELRISYLGFRLLIEKLDFSDKKNLKVLIRLDEATADLKQVDVVAQSEGQVQAMLRQREANSIKNVISAEQIKQFPDVNAAEVVQRIPGITVQRDQGEGRFVQLRGTAPEFTNFSINGEQIASPEGGARYVGLDVIAADQIELIEVTKVPTPDMDGDGISGNVNIITRSARDTIPDIIASISGGYNNLMKTGNQQLQFSFGQRHKKLGVQINTSYYRNSQGSHNMEFDYTRGPLLSQAQDTTNKDNFYILYKDIELRHYTILRQRTGLSTNLDYRFNRNHQIYLRGMYNSFSDDEQRRRISYKFSDANDLLIYREASIEHDVKDRIKTQEISALNLGGEHVIGNGLKLDYEVAYSVASEKQPDRMLASFDNGGITMAIDNSDLKWPRISYPFYEDSLDAATLKNYEFNDLQFYKELTKDRTYTARFNLEIPYLTNSSSRHSGFLKFGAKFRMKEKVRENSARAFNKYFQKVSLYSQTGPVLNLTTIEDAFREDNLLNQAYDINHMIGVDNMREFYEKYPQLFKYDEIETWSRTYRQDYKAHEDIYALYGMFSHNIGKLLIIGGLRYEMTQIDNQGIDAGVDYPAGGILYADTIYDKRTQNFLLPQLQFKYALNPLTNFRAAITYTYTRPNFDDIIPFRESEDDEVTIGNPSLKYPLSMNIDLLAETYLKNNGILSGGVFYKKIENIAFNFVRNAHMGTDFNRYGLMEITMAVNGQDANVFGAETQAQFKLSFLPGLLANLGIYGNYTFTQSSATITKRYPQNENNKVFIFNEDNAEFFTSSGETETIQMPGQAQHAGNFALYYDNKRIYAKLSANFHSPYLIELGNDAGLDVYYDQSFHLDFNANYQVNKVLNIFADVVNLTNEPQRYYMGSTDYFKKQEYYSWWGRLGLKINLLKFSPNKSVKQMKKRTIGLLLTFLALAFMFQACNNNSKPEADNYPGVIDSSSQIIKPVYISERSLNDTDDPAIWINPVDPSQSLILGTDKGNLNGGIYVYDLEGKIDSARSIFNLKRPNNIDVEYGFPYKGGKTDIAVFTERGRNMIRVYSLPDMMAIDNGGIEVFASATDRDPMGIGIYHDKSASKFYAVVSRKSGPDGAYLWQYELREENGIVAGTKVREFGQFKGKNEIEALVVDDELGYIYYSDEGVGVRQYFASPDRGNDELSVFATSGIKEDHEGLSIYKLTDTTGYILLSDQAAGRFHIFSREGTKDNPYEHRLLKIIGVEARDSDGSDVTSVAVNSTFKHGLFVVMSTDKTFHYYRWEDIAGKDLKMKWTDL</sequence>
<dbReference type="InterPro" id="IPR036942">
    <property type="entry name" value="Beta-barrel_TonB_sf"/>
</dbReference>
<accession>A0A644VCV5</accession>
<reference evidence="9" key="1">
    <citation type="submission" date="2019-08" db="EMBL/GenBank/DDBJ databases">
        <authorList>
            <person name="Kucharzyk K."/>
            <person name="Murdoch R.W."/>
            <person name="Higgins S."/>
            <person name="Loffler F."/>
        </authorList>
    </citation>
    <scope>NUCLEOTIDE SEQUENCE</scope>
</reference>
<comment type="caution">
    <text evidence="9">The sequence shown here is derived from an EMBL/GenBank/DDBJ whole genome shotgun (WGS) entry which is preliminary data.</text>
</comment>
<feature type="domain" description="BPP" evidence="8">
    <location>
        <begin position="1029"/>
        <end position="1357"/>
    </location>
</feature>
<dbReference type="InterPro" id="IPR011042">
    <property type="entry name" value="6-blade_b-propeller_TolB-like"/>
</dbReference>
<keyword evidence="6" id="KW-0998">Cell outer membrane</keyword>
<feature type="transmembrane region" description="Helical" evidence="7">
    <location>
        <begin position="12"/>
        <end position="34"/>
    </location>
</feature>
<dbReference type="EMBL" id="VSSQ01000259">
    <property type="protein sequence ID" value="MPL88532.1"/>
    <property type="molecule type" value="Genomic_DNA"/>
</dbReference>
<dbReference type="InterPro" id="IPR010104">
    <property type="entry name" value="TonB_rcpt_bac"/>
</dbReference>
<dbReference type="NCBIfam" id="TIGR01782">
    <property type="entry name" value="TonB-Xanth-Caul"/>
    <property type="match status" value="1"/>
</dbReference>
<dbReference type="InterPro" id="IPR037066">
    <property type="entry name" value="Plug_dom_sf"/>
</dbReference>
<dbReference type="InterPro" id="IPR003431">
    <property type="entry name" value="B-propeller_Phytase"/>
</dbReference>
<evidence type="ECO:0000313" key="9">
    <source>
        <dbReference type="EMBL" id="MPL88532.1"/>
    </source>
</evidence>
<evidence type="ECO:0000259" key="8">
    <source>
        <dbReference type="PROSITE" id="PS51662"/>
    </source>
</evidence>
<dbReference type="Gene3D" id="2.60.40.1120">
    <property type="entry name" value="Carboxypeptidase-like, regulatory domain"/>
    <property type="match status" value="1"/>
</dbReference>
<dbReference type="InterPro" id="IPR000531">
    <property type="entry name" value="Beta-barrel_TonB"/>
</dbReference>
<dbReference type="Gene3D" id="2.40.170.20">
    <property type="entry name" value="TonB-dependent receptor, beta-barrel domain"/>
    <property type="match status" value="1"/>
</dbReference>
<evidence type="ECO:0000256" key="1">
    <source>
        <dbReference type="ARBA" id="ARBA00004571"/>
    </source>
</evidence>
<keyword evidence="3 7" id="KW-0812">Transmembrane</keyword>
<dbReference type="PANTHER" id="PTHR40980:SF4">
    <property type="entry name" value="TONB-DEPENDENT RECEPTOR-LIKE BETA-BARREL DOMAIN-CONTAINING PROTEIN"/>
    <property type="match status" value="1"/>
</dbReference>
<dbReference type="InterPro" id="IPR039426">
    <property type="entry name" value="TonB-dep_rcpt-like"/>
</dbReference>
<dbReference type="InterPro" id="IPR008969">
    <property type="entry name" value="CarboxyPept-like_regulatory"/>
</dbReference>
<dbReference type="InterPro" id="IPR012910">
    <property type="entry name" value="Plug_dom"/>
</dbReference>
<organism evidence="9">
    <name type="scientific">bioreactor metagenome</name>
    <dbReference type="NCBI Taxonomy" id="1076179"/>
    <lineage>
        <taxon>unclassified sequences</taxon>
        <taxon>metagenomes</taxon>
        <taxon>ecological metagenomes</taxon>
    </lineage>
</organism>
<keyword evidence="2" id="KW-0813">Transport</keyword>
<dbReference type="Pfam" id="PF02333">
    <property type="entry name" value="Phytase"/>
    <property type="match status" value="1"/>
</dbReference>
<keyword evidence="7" id="KW-1133">Transmembrane helix</keyword>
<dbReference type="Pfam" id="PF13715">
    <property type="entry name" value="CarbopepD_reg_2"/>
    <property type="match status" value="1"/>
</dbReference>
<dbReference type="GO" id="GO:0016158">
    <property type="term" value="F:inositol hexakisphosphate 3-phosphatase activity"/>
    <property type="evidence" value="ECO:0007669"/>
    <property type="project" value="InterPro"/>
</dbReference>
<dbReference type="SUPFAM" id="SSF49464">
    <property type="entry name" value="Carboxypeptidase regulatory domain-like"/>
    <property type="match status" value="1"/>
</dbReference>
<dbReference type="SUPFAM" id="SSF50956">
    <property type="entry name" value="Thermostable phytase (3-phytase)"/>
    <property type="match status" value="1"/>
</dbReference>
<evidence type="ECO:0000256" key="7">
    <source>
        <dbReference type="SAM" id="Phobius"/>
    </source>
</evidence>
<dbReference type="Gene3D" id="2.120.10.30">
    <property type="entry name" value="TolB, C-terminal domain"/>
    <property type="match status" value="1"/>
</dbReference>